<protein>
    <submittedName>
        <fullName evidence="4">EAL domain-containing protein</fullName>
    </submittedName>
</protein>
<dbReference type="Pfam" id="PF00563">
    <property type="entry name" value="EAL"/>
    <property type="match status" value="1"/>
</dbReference>
<feature type="transmembrane region" description="Helical" evidence="1">
    <location>
        <begin position="12"/>
        <end position="35"/>
    </location>
</feature>
<evidence type="ECO:0000259" key="3">
    <source>
        <dbReference type="PROSITE" id="PS50887"/>
    </source>
</evidence>
<keyword evidence="1" id="KW-0812">Transmembrane</keyword>
<dbReference type="CDD" id="cd01948">
    <property type="entry name" value="EAL"/>
    <property type="match status" value="1"/>
</dbReference>
<dbReference type="Gene3D" id="3.30.70.270">
    <property type="match status" value="1"/>
</dbReference>
<dbReference type="InterPro" id="IPR050706">
    <property type="entry name" value="Cyclic-di-GMP_PDE-like"/>
</dbReference>
<sequence length="746" mass="84403">MDEEKLKAKMTRMSVITVIVSIVLTVAGIVVWQYVEVRAYSSEQEQMRVETNEYGERLLKQLDKNLQVLTTLSKVYEIGMLEDDMSVLQDTLSAANEVNDFLTVAYIRTDGTGVINIVGRTLWDDISLDECPEYVASAIQTALEGENAISKLFDSEIYNEKLFAYAVPVYNGEEVVGALAASDNLEIFEDVANGRAVMGGSGYIHLINADGEFLVRSENSPVSRDVKNIYDGGIFSENTRQLVSFALQNGRDADGEYSYGGSHYHFFMQPLNINNWYLFCVDVVWGTNSFAGGMLTAFGIIIVLLVALVNVLLFGSRHLFKKHTNELIRVAYTDPVTGSANSAKFERNMQQVIREHKPMSTVALNVHNFNGINDLFGRQRADTVLIYIAKVIEHSLERGEFFCRDTADLFFILMLETDTERITKRLQSIIDLVRKMSNVYDNYGYDISLYIGVAVNGDREKALLAMQSIHNTHTREIAFYNSDMHEAVRRKNSIEGQMESALKNCEFKLFLQPKLDMKTLKPSGAEALVRWINPDGSYRSPAEFIPLFEANGFCFKLDMYMFELVCAQIKKWIDEGAKPLPISVNQSKLLFMDRNYPDKLMKIINKYEVPTSLITLEILESVASDNLEYLNHQIEVLHKKGFKISLDDFGTGYSSLNMLYLLKIDEMKLDKGFLRKISADGEDRRRIILEQITNFARELGISTVAEGIETKEDEKLVLSIGCDCGQGFLYDKPMPADDFSSKYIKG</sequence>
<dbReference type="SUPFAM" id="SSF141868">
    <property type="entry name" value="EAL domain-like"/>
    <property type="match status" value="1"/>
</dbReference>
<dbReference type="Gene3D" id="3.20.20.450">
    <property type="entry name" value="EAL domain"/>
    <property type="match status" value="1"/>
</dbReference>
<keyword evidence="1" id="KW-1133">Transmembrane helix</keyword>
<dbReference type="CDD" id="cd18773">
    <property type="entry name" value="PDC1_HK_sensor"/>
    <property type="match status" value="1"/>
</dbReference>
<evidence type="ECO:0000256" key="1">
    <source>
        <dbReference type="SAM" id="Phobius"/>
    </source>
</evidence>
<reference evidence="4" key="1">
    <citation type="submission" date="2020-10" db="EMBL/GenBank/DDBJ databases">
        <authorList>
            <person name="Gilroy R."/>
        </authorList>
    </citation>
    <scope>NUCLEOTIDE SEQUENCE</scope>
    <source>
        <strain evidence="4">CHK157-1446</strain>
    </source>
</reference>
<dbReference type="GO" id="GO:0071111">
    <property type="term" value="F:cyclic-guanylate-specific phosphodiesterase activity"/>
    <property type="evidence" value="ECO:0007669"/>
    <property type="project" value="InterPro"/>
</dbReference>
<dbReference type="Gene3D" id="3.30.450.20">
    <property type="entry name" value="PAS domain"/>
    <property type="match status" value="1"/>
</dbReference>
<organism evidence="4 5">
    <name type="scientific">Candidatus Faeciplasma gallinarum</name>
    <dbReference type="NCBI Taxonomy" id="2840799"/>
    <lineage>
        <taxon>Bacteria</taxon>
        <taxon>Bacillati</taxon>
        <taxon>Bacillota</taxon>
        <taxon>Clostridia</taxon>
        <taxon>Eubacteriales</taxon>
        <taxon>Oscillospiraceae</taxon>
        <taxon>Oscillospiraceae incertae sedis</taxon>
        <taxon>Candidatus Faeciplasma</taxon>
    </lineage>
</organism>
<evidence type="ECO:0000313" key="4">
    <source>
        <dbReference type="EMBL" id="HIS24725.1"/>
    </source>
</evidence>
<dbReference type="InterPro" id="IPR043128">
    <property type="entry name" value="Rev_trsase/Diguanyl_cyclase"/>
</dbReference>
<dbReference type="InterPro" id="IPR000160">
    <property type="entry name" value="GGDEF_dom"/>
</dbReference>
<feature type="domain" description="GGDEF" evidence="3">
    <location>
        <begin position="357"/>
        <end position="490"/>
    </location>
</feature>
<dbReference type="InterPro" id="IPR001633">
    <property type="entry name" value="EAL_dom"/>
</dbReference>
<dbReference type="InterPro" id="IPR029787">
    <property type="entry name" value="Nucleotide_cyclase"/>
</dbReference>
<dbReference type="SMART" id="SM00267">
    <property type="entry name" value="GGDEF"/>
    <property type="match status" value="1"/>
</dbReference>
<dbReference type="Proteomes" id="UP000823982">
    <property type="component" value="Unassembled WGS sequence"/>
</dbReference>
<dbReference type="SMART" id="SM00052">
    <property type="entry name" value="EAL"/>
    <property type="match status" value="1"/>
</dbReference>
<evidence type="ECO:0000259" key="2">
    <source>
        <dbReference type="PROSITE" id="PS50883"/>
    </source>
</evidence>
<comment type="caution">
    <text evidence="4">The sequence shown here is derived from an EMBL/GenBank/DDBJ whole genome shotgun (WGS) entry which is preliminary data.</text>
</comment>
<accession>A0A9D1ENS8</accession>
<dbReference type="PANTHER" id="PTHR33121">
    <property type="entry name" value="CYCLIC DI-GMP PHOSPHODIESTERASE PDEF"/>
    <property type="match status" value="1"/>
</dbReference>
<feature type="domain" description="EAL" evidence="2">
    <location>
        <begin position="491"/>
        <end position="746"/>
    </location>
</feature>
<proteinExistence type="predicted"/>
<dbReference type="PANTHER" id="PTHR33121:SF70">
    <property type="entry name" value="SIGNALING PROTEIN YKOW"/>
    <property type="match status" value="1"/>
</dbReference>
<dbReference type="NCBIfam" id="TIGR00254">
    <property type="entry name" value="GGDEF"/>
    <property type="match status" value="1"/>
</dbReference>
<dbReference type="AlphaFoldDB" id="A0A9D1ENS8"/>
<dbReference type="SUPFAM" id="SSF55073">
    <property type="entry name" value="Nucleotide cyclase"/>
    <property type="match status" value="1"/>
</dbReference>
<gene>
    <name evidence="4" type="ORF">IAD01_04895</name>
</gene>
<evidence type="ECO:0000313" key="5">
    <source>
        <dbReference type="Proteomes" id="UP000823982"/>
    </source>
</evidence>
<keyword evidence="1" id="KW-0472">Membrane</keyword>
<reference evidence="4" key="2">
    <citation type="journal article" date="2021" name="PeerJ">
        <title>Extensive microbial diversity within the chicken gut microbiome revealed by metagenomics and culture.</title>
        <authorList>
            <person name="Gilroy R."/>
            <person name="Ravi A."/>
            <person name="Getino M."/>
            <person name="Pursley I."/>
            <person name="Horton D.L."/>
            <person name="Alikhan N.F."/>
            <person name="Baker D."/>
            <person name="Gharbi K."/>
            <person name="Hall N."/>
            <person name="Watson M."/>
            <person name="Adriaenssens E.M."/>
            <person name="Foster-Nyarko E."/>
            <person name="Jarju S."/>
            <person name="Secka A."/>
            <person name="Antonio M."/>
            <person name="Oren A."/>
            <person name="Chaudhuri R.R."/>
            <person name="La Ragione R."/>
            <person name="Hildebrand F."/>
            <person name="Pallen M.J."/>
        </authorList>
    </citation>
    <scope>NUCLEOTIDE SEQUENCE</scope>
    <source>
        <strain evidence="4">CHK157-1446</strain>
    </source>
</reference>
<dbReference type="PROSITE" id="PS50887">
    <property type="entry name" value="GGDEF"/>
    <property type="match status" value="1"/>
</dbReference>
<dbReference type="Pfam" id="PF00990">
    <property type="entry name" value="GGDEF"/>
    <property type="match status" value="1"/>
</dbReference>
<dbReference type="InterPro" id="IPR035919">
    <property type="entry name" value="EAL_sf"/>
</dbReference>
<dbReference type="EMBL" id="DVIR01000044">
    <property type="protein sequence ID" value="HIS24725.1"/>
    <property type="molecule type" value="Genomic_DNA"/>
</dbReference>
<feature type="transmembrane region" description="Helical" evidence="1">
    <location>
        <begin position="290"/>
        <end position="313"/>
    </location>
</feature>
<dbReference type="PROSITE" id="PS50883">
    <property type="entry name" value="EAL"/>
    <property type="match status" value="1"/>
</dbReference>
<name>A0A9D1ENS8_9FIRM</name>